<dbReference type="Proteomes" id="UP000695022">
    <property type="component" value="Unplaced"/>
</dbReference>
<reference evidence="15" key="1">
    <citation type="submission" date="2025-08" db="UniProtKB">
        <authorList>
            <consortium name="RefSeq"/>
        </authorList>
    </citation>
    <scope>IDENTIFICATION</scope>
</reference>
<evidence type="ECO:0000259" key="13">
    <source>
        <dbReference type="SMART" id="SM00827"/>
    </source>
</evidence>
<keyword evidence="7" id="KW-0862">Zinc</keyword>
<name>A0ABM1F3W9_PRICU</name>
<evidence type="ECO:0000256" key="9">
    <source>
        <dbReference type="ARBA" id="ARBA00023145"/>
    </source>
</evidence>
<dbReference type="Gene3D" id="3.40.390.10">
    <property type="entry name" value="Collagenase (Catalytic Domain)"/>
    <property type="match status" value="1"/>
</dbReference>
<feature type="domain" description="Malonyl-CoA:ACP transacylase (MAT)" evidence="13">
    <location>
        <begin position="13"/>
        <end position="259"/>
    </location>
</feature>
<evidence type="ECO:0000256" key="2">
    <source>
        <dbReference type="ARBA" id="ARBA00010370"/>
    </source>
</evidence>
<evidence type="ECO:0000256" key="4">
    <source>
        <dbReference type="ARBA" id="ARBA00022723"/>
    </source>
</evidence>
<dbReference type="Gene3D" id="2.110.10.10">
    <property type="entry name" value="Hemopexin-like domain"/>
    <property type="match status" value="1"/>
</dbReference>
<dbReference type="InterPro" id="IPR001818">
    <property type="entry name" value="Pept_M10_metallopeptidase"/>
</dbReference>
<dbReference type="SUPFAM" id="SSF55486">
    <property type="entry name" value="Metalloproteases ('zincins'), catalytic domain"/>
    <property type="match status" value="1"/>
</dbReference>
<evidence type="ECO:0000256" key="1">
    <source>
        <dbReference type="ARBA" id="ARBA00001947"/>
    </source>
</evidence>
<dbReference type="InterPro" id="IPR000585">
    <property type="entry name" value="Hemopexin-like_dom"/>
</dbReference>
<dbReference type="PROSITE" id="PS51642">
    <property type="entry name" value="HEMOPEXIN_2"/>
    <property type="match status" value="1"/>
</dbReference>
<evidence type="ECO:0000256" key="10">
    <source>
        <dbReference type="PROSITE-ProRule" id="PRU01011"/>
    </source>
</evidence>
<dbReference type="InterPro" id="IPR001227">
    <property type="entry name" value="Ac_transferase_dom_sf"/>
</dbReference>
<dbReference type="SMART" id="SM00235">
    <property type="entry name" value="ZnMc"/>
    <property type="match status" value="1"/>
</dbReference>
<dbReference type="CDD" id="cd04278">
    <property type="entry name" value="ZnMc_MMP"/>
    <property type="match status" value="1"/>
</dbReference>
<feature type="compositionally biased region" description="Low complexity" evidence="11">
    <location>
        <begin position="324"/>
        <end position="342"/>
    </location>
</feature>
<dbReference type="Pfam" id="PF00413">
    <property type="entry name" value="Peptidase_M10"/>
    <property type="match status" value="1"/>
</dbReference>
<keyword evidence="3" id="KW-0645">Protease</keyword>
<dbReference type="Pfam" id="PF00045">
    <property type="entry name" value="Hemopexin"/>
    <property type="match status" value="1"/>
</dbReference>
<evidence type="ECO:0000256" key="8">
    <source>
        <dbReference type="ARBA" id="ARBA00023049"/>
    </source>
</evidence>
<feature type="repeat" description="Hemopexin" evidence="10">
    <location>
        <begin position="407"/>
        <end position="454"/>
    </location>
</feature>
<dbReference type="CDD" id="cd00094">
    <property type="entry name" value="HX"/>
    <property type="match status" value="1"/>
</dbReference>
<dbReference type="PRINTS" id="PR00138">
    <property type="entry name" value="MATRIXIN"/>
</dbReference>
<proteinExistence type="inferred from homology"/>
<comment type="cofactor">
    <cofactor evidence="1">
        <name>Zn(2+)</name>
        <dbReference type="ChEBI" id="CHEBI:29105"/>
    </cofactor>
</comment>
<dbReference type="InterPro" id="IPR016035">
    <property type="entry name" value="Acyl_Trfase/lysoPLipase"/>
</dbReference>
<evidence type="ECO:0000256" key="5">
    <source>
        <dbReference type="ARBA" id="ARBA00022737"/>
    </source>
</evidence>
<evidence type="ECO:0000256" key="6">
    <source>
        <dbReference type="ARBA" id="ARBA00022801"/>
    </source>
</evidence>
<protein>
    <submittedName>
        <fullName evidence="15">72 kDa type IV collagenase-like</fullName>
    </submittedName>
</protein>
<dbReference type="InterPro" id="IPR033739">
    <property type="entry name" value="M10A_MMP"/>
</dbReference>
<dbReference type="Pfam" id="PF00698">
    <property type="entry name" value="Acyl_transf_1"/>
    <property type="match status" value="1"/>
</dbReference>
<dbReference type="PANTHER" id="PTHR10201:SF308">
    <property type="entry name" value="MATRIX METALLOPROTEINASE 2"/>
    <property type="match status" value="1"/>
</dbReference>
<keyword evidence="6" id="KW-0378">Hydrolase</keyword>
<dbReference type="SUPFAM" id="SSF50923">
    <property type="entry name" value="Hemopexin-like domain"/>
    <property type="match status" value="1"/>
</dbReference>
<dbReference type="PANTHER" id="PTHR10201">
    <property type="entry name" value="MATRIX METALLOPROTEINASE"/>
    <property type="match status" value="1"/>
</dbReference>
<dbReference type="InterPro" id="IPR018487">
    <property type="entry name" value="Hemopexin-like_repeat"/>
</dbReference>
<evidence type="ECO:0000256" key="7">
    <source>
        <dbReference type="ARBA" id="ARBA00022833"/>
    </source>
</evidence>
<comment type="similarity">
    <text evidence="2">Belongs to the peptidase M10A family.</text>
</comment>
<dbReference type="InterPro" id="IPR036375">
    <property type="entry name" value="Hemopexin-like_dom_sf"/>
</dbReference>
<dbReference type="RefSeq" id="XP_014679140.1">
    <property type="nucleotide sequence ID" value="XM_014823654.1"/>
</dbReference>
<gene>
    <name evidence="15" type="primary">LOC106818991</name>
</gene>
<dbReference type="InterPro" id="IPR024079">
    <property type="entry name" value="MetalloPept_cat_dom_sf"/>
</dbReference>
<evidence type="ECO:0000313" key="14">
    <source>
        <dbReference type="Proteomes" id="UP000695022"/>
    </source>
</evidence>
<organism evidence="14 15">
    <name type="scientific">Priapulus caudatus</name>
    <name type="common">Priapulid worm</name>
    <dbReference type="NCBI Taxonomy" id="37621"/>
    <lineage>
        <taxon>Eukaryota</taxon>
        <taxon>Metazoa</taxon>
        <taxon>Ecdysozoa</taxon>
        <taxon>Scalidophora</taxon>
        <taxon>Priapulida</taxon>
        <taxon>Priapulimorpha</taxon>
        <taxon>Priapulimorphida</taxon>
        <taxon>Priapulidae</taxon>
        <taxon>Priapulus</taxon>
    </lineage>
</organism>
<dbReference type="SUPFAM" id="SSF52151">
    <property type="entry name" value="FabD/lysophospholipase-like"/>
    <property type="match status" value="1"/>
</dbReference>
<feature type="region of interest" description="Disordered" evidence="11">
    <location>
        <begin position="324"/>
        <end position="352"/>
    </location>
</feature>
<sequence length="560" mass="62155">MARDMLKLDPFHMSLLKSNLVLRESLGDADVHLLDLVTTAEDEAFECYVNQSIASVGMQIALVDTLRSFGIEPDMLTGISMGELTCGYVDGCLSRKEALLCSYWRTKCLLDADVPPCYTAFVAIPPSDLETMLPRDIKLVIDGSTEGGIISGTSQSMDRLLKTMTDNGVFVHKMAPNIGGHNCHVVAPAVPILRKQLDKVTPAGHHGDEYPFDGKSGVLAHAFYPGEEIGGDAHFDEDEPWSLDEDKGVHFLAVAAHEFGHSLGLDHSNNQDALMFPYYQGYRDNLPYDDTRGIQALYGPPKTPQRITTTRAPYITRPPYTRLTYSTRRSSGRTPPTTTTTTTPPPSGTPSRCSATFDAVAVVRTELHVYSGKYFYRMTAPGVYESRYGDREPIYQKTSEFWRGLPDEKMDAVYQRSTDGAIIFFIGDRFWVYNDNSGPLPSFPRPLTDLGLPADVRSIDAAFVWGHNQKTYLYSYVRPVMLRQRQLGLPPGGIVVEVSPNSFMKKTKLQADVDVIPVMMHPNPSSSSSSDYFLSAVQLCLDLMSKQRRRDVPTSDSSVL</sequence>
<keyword evidence="4" id="KW-0479">Metal-binding</keyword>
<dbReference type="InterPro" id="IPR006026">
    <property type="entry name" value="Peptidase_Metallo"/>
</dbReference>
<accession>A0ABM1F3W9</accession>
<dbReference type="SMART" id="SM00827">
    <property type="entry name" value="PKS_AT"/>
    <property type="match status" value="1"/>
</dbReference>
<feature type="domain" description="Peptidase metallopeptidase" evidence="12">
    <location>
        <begin position="129"/>
        <end position="300"/>
    </location>
</feature>
<keyword evidence="5" id="KW-0677">Repeat</keyword>
<keyword evidence="9" id="KW-0865">Zymogen</keyword>
<keyword evidence="14" id="KW-1185">Reference proteome</keyword>
<dbReference type="SMART" id="SM00120">
    <property type="entry name" value="HX"/>
    <property type="match status" value="2"/>
</dbReference>
<keyword evidence="8" id="KW-0482">Metalloprotease</keyword>
<dbReference type="Gene3D" id="3.40.366.10">
    <property type="entry name" value="Malonyl-Coenzyme A Acyl Carrier Protein, domain 2"/>
    <property type="match status" value="1"/>
</dbReference>
<dbReference type="InterPro" id="IPR014043">
    <property type="entry name" value="Acyl_transferase_dom"/>
</dbReference>
<evidence type="ECO:0000256" key="3">
    <source>
        <dbReference type="ARBA" id="ARBA00022670"/>
    </source>
</evidence>
<evidence type="ECO:0000313" key="15">
    <source>
        <dbReference type="RefSeq" id="XP_014679140.1"/>
    </source>
</evidence>
<dbReference type="InterPro" id="IPR021190">
    <property type="entry name" value="Pept_M10A"/>
</dbReference>
<evidence type="ECO:0000259" key="12">
    <source>
        <dbReference type="SMART" id="SM00235"/>
    </source>
</evidence>
<dbReference type="GeneID" id="106818991"/>
<evidence type="ECO:0000256" key="11">
    <source>
        <dbReference type="SAM" id="MobiDB-lite"/>
    </source>
</evidence>